<dbReference type="InterPro" id="IPR013325">
    <property type="entry name" value="RNA_pol_sigma_r2"/>
</dbReference>
<keyword evidence="4" id="KW-0238">DNA-binding</keyword>
<dbReference type="Gene3D" id="1.10.1740.10">
    <property type="match status" value="1"/>
</dbReference>
<dbReference type="NCBIfam" id="TIGR02937">
    <property type="entry name" value="sigma70-ECF"/>
    <property type="match status" value="1"/>
</dbReference>
<dbReference type="EMBL" id="CP036426">
    <property type="protein sequence ID" value="QDV38307.1"/>
    <property type="molecule type" value="Genomic_DNA"/>
</dbReference>
<feature type="domain" description="RNA polymerase sigma factor 70 region 4 type 2" evidence="7">
    <location>
        <begin position="151"/>
        <end position="186"/>
    </location>
</feature>
<dbReference type="SUPFAM" id="SSF88659">
    <property type="entry name" value="Sigma3 and sigma4 domains of RNA polymerase sigma factors"/>
    <property type="match status" value="1"/>
</dbReference>
<dbReference type="InterPro" id="IPR039425">
    <property type="entry name" value="RNA_pol_sigma-70-like"/>
</dbReference>
<keyword evidence="3" id="KW-0731">Sigma factor</keyword>
<proteinExistence type="inferred from homology"/>
<accession>A0A518HBV0</accession>
<dbReference type="AlphaFoldDB" id="A0A518HBV0"/>
<dbReference type="PANTHER" id="PTHR43133">
    <property type="entry name" value="RNA POLYMERASE ECF-TYPE SIGMA FACTO"/>
    <property type="match status" value="1"/>
</dbReference>
<evidence type="ECO:0000256" key="1">
    <source>
        <dbReference type="ARBA" id="ARBA00010641"/>
    </source>
</evidence>
<dbReference type="KEGG" id="tpla:ElP_62590"/>
<protein>
    <submittedName>
        <fullName evidence="8">RNA polymerase sigma factor</fullName>
    </submittedName>
</protein>
<dbReference type="GO" id="GO:0003677">
    <property type="term" value="F:DNA binding"/>
    <property type="evidence" value="ECO:0007669"/>
    <property type="project" value="UniProtKB-KW"/>
</dbReference>
<feature type="region of interest" description="Disordered" evidence="6">
    <location>
        <begin position="100"/>
        <end position="128"/>
    </location>
</feature>
<dbReference type="GO" id="GO:0016987">
    <property type="term" value="F:sigma factor activity"/>
    <property type="evidence" value="ECO:0007669"/>
    <property type="project" value="UniProtKB-KW"/>
</dbReference>
<feature type="compositionally biased region" description="Basic and acidic residues" evidence="6">
    <location>
        <begin position="112"/>
        <end position="122"/>
    </location>
</feature>
<keyword evidence="9" id="KW-1185">Reference proteome</keyword>
<keyword evidence="5" id="KW-0804">Transcription</keyword>
<sequence length="202" mass="22662">MDVADPPRSTSGAPGPGNRLPDAWDRFYAECFDVIRGCPAVRRLSQADRDDCVQEVMMELVRRLGDDPTGTPPEGMIRWVRAVSRNKAADIVRRKFRKPEVTFDDGSGGSLADRRPGEHDDPSPGPGETVSLVWEALVSLDSQVPVTSYLVFYLRTMEGWSIAEIAELFQITPEQARFRCHRVKKKFGTLLKRRRDEAGDGE</sequence>
<name>A0A518HBV0_9BACT</name>
<evidence type="ECO:0000256" key="3">
    <source>
        <dbReference type="ARBA" id="ARBA00023082"/>
    </source>
</evidence>
<keyword evidence="2" id="KW-0805">Transcription regulation</keyword>
<dbReference type="InterPro" id="IPR013324">
    <property type="entry name" value="RNA_pol_sigma_r3/r4-like"/>
</dbReference>
<dbReference type="Proteomes" id="UP000317835">
    <property type="component" value="Chromosome"/>
</dbReference>
<dbReference type="InterPro" id="IPR036388">
    <property type="entry name" value="WH-like_DNA-bd_sf"/>
</dbReference>
<dbReference type="InterPro" id="IPR014284">
    <property type="entry name" value="RNA_pol_sigma-70_dom"/>
</dbReference>
<comment type="similarity">
    <text evidence="1">Belongs to the sigma-70 factor family. ECF subfamily.</text>
</comment>
<evidence type="ECO:0000313" key="8">
    <source>
        <dbReference type="EMBL" id="QDV38307.1"/>
    </source>
</evidence>
<dbReference type="PANTHER" id="PTHR43133:SF8">
    <property type="entry name" value="RNA POLYMERASE SIGMA FACTOR HI_1459-RELATED"/>
    <property type="match status" value="1"/>
</dbReference>
<evidence type="ECO:0000256" key="4">
    <source>
        <dbReference type="ARBA" id="ARBA00023125"/>
    </source>
</evidence>
<feature type="region of interest" description="Disordered" evidence="6">
    <location>
        <begin position="1"/>
        <end position="20"/>
    </location>
</feature>
<evidence type="ECO:0000256" key="6">
    <source>
        <dbReference type="SAM" id="MobiDB-lite"/>
    </source>
</evidence>
<evidence type="ECO:0000256" key="5">
    <source>
        <dbReference type="ARBA" id="ARBA00023163"/>
    </source>
</evidence>
<evidence type="ECO:0000313" key="9">
    <source>
        <dbReference type="Proteomes" id="UP000317835"/>
    </source>
</evidence>
<reference evidence="8 9" key="1">
    <citation type="submission" date="2019-02" db="EMBL/GenBank/DDBJ databases">
        <title>Deep-cultivation of Planctomycetes and their phenomic and genomic characterization uncovers novel biology.</title>
        <authorList>
            <person name="Wiegand S."/>
            <person name="Jogler M."/>
            <person name="Boedeker C."/>
            <person name="Pinto D."/>
            <person name="Vollmers J."/>
            <person name="Rivas-Marin E."/>
            <person name="Kohn T."/>
            <person name="Peeters S.H."/>
            <person name="Heuer A."/>
            <person name="Rast P."/>
            <person name="Oberbeckmann S."/>
            <person name="Bunk B."/>
            <person name="Jeske O."/>
            <person name="Meyerdierks A."/>
            <person name="Storesund J.E."/>
            <person name="Kallscheuer N."/>
            <person name="Luecker S."/>
            <person name="Lage O.M."/>
            <person name="Pohl T."/>
            <person name="Merkel B.J."/>
            <person name="Hornburger P."/>
            <person name="Mueller R.-W."/>
            <person name="Bruemmer F."/>
            <person name="Labrenz M."/>
            <person name="Spormann A.M."/>
            <person name="Op den Camp H."/>
            <person name="Overmann J."/>
            <person name="Amann R."/>
            <person name="Jetten M.S.M."/>
            <person name="Mascher T."/>
            <person name="Medema M.H."/>
            <person name="Devos D.P."/>
            <person name="Kaster A.-K."/>
            <person name="Ovreas L."/>
            <person name="Rohde M."/>
            <person name="Galperin M.Y."/>
            <person name="Jogler C."/>
        </authorList>
    </citation>
    <scope>NUCLEOTIDE SEQUENCE [LARGE SCALE GENOMIC DNA]</scope>
    <source>
        <strain evidence="8 9">ElP</strain>
    </source>
</reference>
<dbReference type="SUPFAM" id="SSF88946">
    <property type="entry name" value="Sigma2 domain of RNA polymerase sigma factors"/>
    <property type="match status" value="1"/>
</dbReference>
<evidence type="ECO:0000259" key="7">
    <source>
        <dbReference type="Pfam" id="PF08281"/>
    </source>
</evidence>
<dbReference type="Gene3D" id="1.10.10.10">
    <property type="entry name" value="Winged helix-like DNA-binding domain superfamily/Winged helix DNA-binding domain"/>
    <property type="match status" value="1"/>
</dbReference>
<dbReference type="Pfam" id="PF08281">
    <property type="entry name" value="Sigma70_r4_2"/>
    <property type="match status" value="1"/>
</dbReference>
<evidence type="ECO:0000256" key="2">
    <source>
        <dbReference type="ARBA" id="ARBA00023015"/>
    </source>
</evidence>
<dbReference type="GO" id="GO:0006352">
    <property type="term" value="P:DNA-templated transcription initiation"/>
    <property type="evidence" value="ECO:0007669"/>
    <property type="project" value="InterPro"/>
</dbReference>
<gene>
    <name evidence="8" type="ORF">ElP_62590</name>
</gene>
<dbReference type="InterPro" id="IPR013249">
    <property type="entry name" value="RNA_pol_sigma70_r4_t2"/>
</dbReference>
<organism evidence="8 9">
    <name type="scientific">Tautonia plasticadhaerens</name>
    <dbReference type="NCBI Taxonomy" id="2527974"/>
    <lineage>
        <taxon>Bacteria</taxon>
        <taxon>Pseudomonadati</taxon>
        <taxon>Planctomycetota</taxon>
        <taxon>Planctomycetia</taxon>
        <taxon>Isosphaerales</taxon>
        <taxon>Isosphaeraceae</taxon>
        <taxon>Tautonia</taxon>
    </lineage>
</organism>